<gene>
    <name evidence="2" type="ORF">CVLEPA_LOCUS21385</name>
</gene>
<protein>
    <submittedName>
        <fullName evidence="2">Uncharacterized protein</fullName>
    </submittedName>
</protein>
<proteinExistence type="predicted"/>
<evidence type="ECO:0000256" key="1">
    <source>
        <dbReference type="SAM" id="MobiDB-lite"/>
    </source>
</evidence>
<organism evidence="2 3">
    <name type="scientific">Clavelina lepadiformis</name>
    <name type="common">Light-bulb sea squirt</name>
    <name type="synonym">Ascidia lepadiformis</name>
    <dbReference type="NCBI Taxonomy" id="159417"/>
    <lineage>
        <taxon>Eukaryota</taxon>
        <taxon>Metazoa</taxon>
        <taxon>Chordata</taxon>
        <taxon>Tunicata</taxon>
        <taxon>Ascidiacea</taxon>
        <taxon>Aplousobranchia</taxon>
        <taxon>Clavelinidae</taxon>
        <taxon>Clavelina</taxon>
    </lineage>
</organism>
<name>A0ABP0GD24_CLALP</name>
<comment type="caution">
    <text evidence="2">The sequence shown here is derived from an EMBL/GenBank/DDBJ whole genome shotgun (WGS) entry which is preliminary data.</text>
</comment>
<reference evidence="2 3" key="1">
    <citation type="submission" date="2024-02" db="EMBL/GenBank/DDBJ databases">
        <authorList>
            <person name="Daric V."/>
            <person name="Darras S."/>
        </authorList>
    </citation>
    <scope>NUCLEOTIDE SEQUENCE [LARGE SCALE GENOMIC DNA]</scope>
</reference>
<feature type="compositionally biased region" description="Basic and acidic residues" evidence="1">
    <location>
        <begin position="1"/>
        <end position="10"/>
    </location>
</feature>
<evidence type="ECO:0000313" key="3">
    <source>
        <dbReference type="Proteomes" id="UP001642483"/>
    </source>
</evidence>
<feature type="region of interest" description="Disordered" evidence="1">
    <location>
        <begin position="1"/>
        <end position="26"/>
    </location>
</feature>
<dbReference type="Proteomes" id="UP001642483">
    <property type="component" value="Unassembled WGS sequence"/>
</dbReference>
<evidence type="ECO:0000313" key="2">
    <source>
        <dbReference type="EMBL" id="CAK8689368.1"/>
    </source>
</evidence>
<dbReference type="EMBL" id="CAWYQH010000108">
    <property type="protein sequence ID" value="CAK8689368.1"/>
    <property type="molecule type" value="Genomic_DNA"/>
</dbReference>
<keyword evidence="3" id="KW-1185">Reference proteome</keyword>
<sequence>MHKSDEKQLDQPHAQDGNVQKHHGTKRLKRATSFLSPFTQFSQGILTRHGKRRKLEIDSIAEDSLSICSFHMGDGFKLNACSLQISFRVFNFSRFSLCLFYVGQGKHYSKAKPNETRKLMTQALQDLTR</sequence>
<accession>A0ABP0GD24</accession>